<reference evidence="2 3" key="1">
    <citation type="submission" date="2019-02" db="EMBL/GenBank/DDBJ databases">
        <title>Flavobacterium sp. RD-2-33 isolated from forest soil.</title>
        <authorList>
            <person name="Chaudhary D.K."/>
        </authorList>
    </citation>
    <scope>NUCLEOTIDE SEQUENCE [LARGE SCALE GENOMIC DNA]</scope>
    <source>
        <strain evidence="2 3">RD-2-33</strain>
    </source>
</reference>
<dbReference type="AlphaFoldDB" id="A0A4Q9Z2L3"/>
<dbReference type="RefSeq" id="WP_131475790.1">
    <property type="nucleotide sequence ID" value="NZ_SJPE01000006.1"/>
</dbReference>
<comment type="caution">
    <text evidence="2">The sequence shown here is derived from an EMBL/GenBank/DDBJ whole genome shotgun (WGS) entry which is preliminary data.</text>
</comment>
<accession>A0A4Q9Z2L3</accession>
<feature type="domain" description="Divergent 4Fe-4S mono-cluster" evidence="1">
    <location>
        <begin position="10"/>
        <end position="71"/>
    </location>
</feature>
<organism evidence="2 3">
    <name type="scientific">Flavobacterium silvisoli</name>
    <dbReference type="NCBI Taxonomy" id="2529433"/>
    <lineage>
        <taxon>Bacteria</taxon>
        <taxon>Pseudomonadati</taxon>
        <taxon>Bacteroidota</taxon>
        <taxon>Flavobacteriia</taxon>
        <taxon>Flavobacteriales</taxon>
        <taxon>Flavobacteriaceae</taxon>
        <taxon>Flavobacterium</taxon>
    </lineage>
</organism>
<dbReference type="InterPro" id="IPR010693">
    <property type="entry name" value="Divergent_4Fe-4S_mono-cluster"/>
</dbReference>
<name>A0A4Q9Z2L3_9FLAO</name>
<keyword evidence="3" id="KW-1185">Reference proteome</keyword>
<gene>
    <name evidence="2" type="ORF">EZL74_06470</name>
</gene>
<protein>
    <submittedName>
        <fullName evidence="2">(4Fe-4S)-binding protein</fullName>
    </submittedName>
</protein>
<proteinExistence type="predicted"/>
<dbReference type="Gene3D" id="3.30.70.20">
    <property type="match status" value="1"/>
</dbReference>
<dbReference type="EMBL" id="SJPE01000006">
    <property type="protein sequence ID" value="TBX69518.1"/>
    <property type="molecule type" value="Genomic_DNA"/>
</dbReference>
<dbReference type="Pfam" id="PF06902">
    <property type="entry name" value="Fer4_19"/>
    <property type="match status" value="1"/>
</dbReference>
<sequence>MDPKNLTKEYTNGEVTIVWQSGKCIHSANCVKNNPDVFKPREKPWITPEGSTTEKIIETIKKCPSGALTYYLNNEK</sequence>
<evidence type="ECO:0000313" key="2">
    <source>
        <dbReference type="EMBL" id="TBX69518.1"/>
    </source>
</evidence>
<evidence type="ECO:0000259" key="1">
    <source>
        <dbReference type="Pfam" id="PF06902"/>
    </source>
</evidence>
<evidence type="ECO:0000313" key="3">
    <source>
        <dbReference type="Proteomes" id="UP000293300"/>
    </source>
</evidence>
<dbReference type="Proteomes" id="UP000293300">
    <property type="component" value="Unassembled WGS sequence"/>
</dbReference>
<dbReference type="OrthoDB" id="9795032at2"/>